<sequence length="399" mass="45391">MDSLTKTIPIWCAVINYAVSEYRRRKNILHIEPWDAHFHSLPSITPPTENAQIEALIPQFAQKLLDCETVDVGAVAAMLKKPLRAIWIAPDTRYFMNIIEDSHGVLSNHKYRHIKTSFCNDYDSLAFYPVVCLNASRVVNDGSVRHENGFYYVQGAADDHEMWGMGLTPDLFWQHEARFLDVSITNEDCQRIITELLSKETQSINENDHHFGGEIGCSSTLFDWIGQTGIAIGKPPHCWDHFDVVINCGAPEYLQMSELSKTPAGKQKYLYLNITEGKRGQYALYDSIPTVLQFLVAINNNKNDVVGQQKILVHCAQGIFHSHSAMFVYLINEFSCTGKDRSVAITLAILIQFLQDDFSLKYDLKSVKNSVTKKSIQNLLIFIQKYRHVVRNFQSIAKP</sequence>
<dbReference type="PANTHER" id="PTHR31811">
    <property type="entry name" value="TRNA A64-2'-O-RIBOSYLPHOSPHATE TRANSFERASE"/>
    <property type="match status" value="1"/>
</dbReference>
<dbReference type="Pfam" id="PF04179">
    <property type="entry name" value="Init_tRNA_PT"/>
    <property type="match status" value="1"/>
</dbReference>
<evidence type="ECO:0000313" key="3">
    <source>
        <dbReference type="EMBL" id="KAJ3124189.1"/>
    </source>
</evidence>
<feature type="domain" description="Rit1 DUSP-like" evidence="1">
    <location>
        <begin position="268"/>
        <end position="389"/>
    </location>
</feature>
<dbReference type="Pfam" id="PF17184">
    <property type="entry name" value="Rit1_C"/>
    <property type="match status" value="1"/>
</dbReference>
<evidence type="ECO:0000259" key="2">
    <source>
        <dbReference type="Pfam" id="PF17184"/>
    </source>
</evidence>
<dbReference type="PANTHER" id="PTHR31811:SF0">
    <property type="entry name" value="TRNA A64-2'-O-RIBOSYLPHOSPHATE TRANSFERASE"/>
    <property type="match status" value="1"/>
</dbReference>
<accession>A0AAD5XE81</accession>
<reference evidence="3" key="1">
    <citation type="submission" date="2020-05" db="EMBL/GenBank/DDBJ databases">
        <title>Phylogenomic resolution of chytrid fungi.</title>
        <authorList>
            <person name="Stajich J.E."/>
            <person name="Amses K."/>
            <person name="Simmons R."/>
            <person name="Seto K."/>
            <person name="Myers J."/>
            <person name="Bonds A."/>
            <person name="Quandt C.A."/>
            <person name="Barry K."/>
            <person name="Liu P."/>
            <person name="Grigoriev I."/>
            <person name="Longcore J.E."/>
            <person name="James T.Y."/>
        </authorList>
    </citation>
    <scope>NUCLEOTIDE SEQUENCE</scope>
    <source>
        <strain evidence="3">JEL0513</strain>
    </source>
</reference>
<organism evidence="3 4">
    <name type="scientific">Physocladia obscura</name>
    <dbReference type="NCBI Taxonomy" id="109957"/>
    <lineage>
        <taxon>Eukaryota</taxon>
        <taxon>Fungi</taxon>
        <taxon>Fungi incertae sedis</taxon>
        <taxon>Chytridiomycota</taxon>
        <taxon>Chytridiomycota incertae sedis</taxon>
        <taxon>Chytridiomycetes</taxon>
        <taxon>Chytridiales</taxon>
        <taxon>Chytriomycetaceae</taxon>
        <taxon>Physocladia</taxon>
    </lineage>
</organism>
<keyword evidence="4" id="KW-1185">Reference proteome</keyword>
<dbReference type="Gene3D" id="3.90.190.10">
    <property type="entry name" value="Protein tyrosine phosphatase superfamily"/>
    <property type="match status" value="1"/>
</dbReference>
<dbReference type="EMBL" id="JADGJH010000688">
    <property type="protein sequence ID" value="KAJ3124189.1"/>
    <property type="molecule type" value="Genomic_DNA"/>
</dbReference>
<evidence type="ECO:0000259" key="1">
    <source>
        <dbReference type="Pfam" id="PF04179"/>
    </source>
</evidence>
<dbReference type="InterPro" id="IPR007306">
    <property type="entry name" value="Rit1"/>
</dbReference>
<dbReference type="InterPro" id="IPR029021">
    <property type="entry name" value="Prot-tyrosine_phosphatase-like"/>
</dbReference>
<dbReference type="AlphaFoldDB" id="A0AAD5XE81"/>
<name>A0AAD5XE81_9FUNG</name>
<dbReference type="GO" id="GO:0005737">
    <property type="term" value="C:cytoplasm"/>
    <property type="evidence" value="ECO:0007669"/>
    <property type="project" value="TreeGrafter"/>
</dbReference>
<dbReference type="InterPro" id="IPR033449">
    <property type="entry name" value="Rit1_N"/>
</dbReference>
<dbReference type="InterPro" id="IPR033421">
    <property type="entry name" value="Rit1_DUSP-like"/>
</dbReference>
<evidence type="ECO:0000313" key="4">
    <source>
        <dbReference type="Proteomes" id="UP001211907"/>
    </source>
</evidence>
<feature type="domain" description="Rit1 N-terminal" evidence="2">
    <location>
        <begin position="2"/>
        <end position="197"/>
    </location>
</feature>
<proteinExistence type="predicted"/>
<protein>
    <submittedName>
        <fullName evidence="3">Uncharacterized protein</fullName>
    </submittedName>
</protein>
<dbReference type="Proteomes" id="UP001211907">
    <property type="component" value="Unassembled WGS sequence"/>
</dbReference>
<dbReference type="GO" id="GO:0043399">
    <property type="term" value="F:tRNA adenosine(64)-2'-O-ribosylphosphate transferase activity"/>
    <property type="evidence" value="ECO:0007669"/>
    <property type="project" value="InterPro"/>
</dbReference>
<dbReference type="GO" id="GO:0019988">
    <property type="term" value="P:charged-tRNA amino acid modification"/>
    <property type="evidence" value="ECO:0007669"/>
    <property type="project" value="InterPro"/>
</dbReference>
<comment type="caution">
    <text evidence="3">The sequence shown here is derived from an EMBL/GenBank/DDBJ whole genome shotgun (WGS) entry which is preliminary data.</text>
</comment>
<gene>
    <name evidence="3" type="ORF">HK100_011317</name>
</gene>